<comment type="caution">
    <text evidence="2">The sequence shown here is derived from an EMBL/GenBank/DDBJ whole genome shotgun (WGS) entry which is preliminary data.</text>
</comment>
<dbReference type="PANTHER" id="PTHR42895:SF2">
    <property type="entry name" value="IRON-SULFUR CLUSTER PROTEIN"/>
    <property type="match status" value="1"/>
</dbReference>
<evidence type="ECO:0000313" key="3">
    <source>
        <dbReference type="Proteomes" id="UP000471031"/>
    </source>
</evidence>
<dbReference type="Gene3D" id="3.30.420.480">
    <property type="entry name" value="Domain of unknown function (DUF4445)"/>
    <property type="match status" value="1"/>
</dbReference>
<dbReference type="InterPro" id="IPR001041">
    <property type="entry name" value="2Fe-2S_ferredoxin-type"/>
</dbReference>
<organism evidence="2 3">
    <name type="scientific">Heliomicrobium gestii</name>
    <name type="common">Heliobacterium gestii</name>
    <dbReference type="NCBI Taxonomy" id="2699"/>
    <lineage>
        <taxon>Bacteria</taxon>
        <taxon>Bacillati</taxon>
        <taxon>Bacillota</taxon>
        <taxon>Clostridia</taxon>
        <taxon>Eubacteriales</taxon>
        <taxon>Heliobacteriaceae</taxon>
        <taxon>Heliomicrobium</taxon>
    </lineage>
</organism>
<dbReference type="OrthoDB" id="9810588at2"/>
<dbReference type="Gene3D" id="3.10.20.30">
    <property type="match status" value="1"/>
</dbReference>
<dbReference type="InterPro" id="IPR012675">
    <property type="entry name" value="Beta-grasp_dom_sf"/>
</dbReference>
<dbReference type="CDD" id="cd00207">
    <property type="entry name" value="fer2"/>
    <property type="match status" value="1"/>
</dbReference>
<dbReference type="GO" id="GO:0051536">
    <property type="term" value="F:iron-sulfur cluster binding"/>
    <property type="evidence" value="ECO:0007669"/>
    <property type="project" value="InterPro"/>
</dbReference>
<keyword evidence="3" id="KW-1185">Reference proteome</keyword>
<dbReference type="InterPro" id="IPR041414">
    <property type="entry name" value="Raco-like_middle"/>
</dbReference>
<dbReference type="PROSITE" id="PS51085">
    <property type="entry name" value="2FE2S_FER_2"/>
    <property type="match status" value="1"/>
</dbReference>
<dbReference type="SUPFAM" id="SSF54292">
    <property type="entry name" value="2Fe-2S ferredoxin-like"/>
    <property type="match status" value="1"/>
</dbReference>
<sequence>MVNIRFLPSRHSIQVEAGTTILEAARRAGALIEAPCNGAGTCGKCRVKLAERFRPFVRSGGEHHLTAEDEADGWVLACESVVTGHIEVEIPQGISSHSLQIISHGLARPVVVKPFFTKAYDHKAGETRIIAGGDVVAIEPGDRSARLFGVVVDIGTTTLVASLVDIGSGEERATASALNPQSLHGQDVLSRIKFASEPAGREQMHTELIREINRLIGQVAATAAIDCGDIAEVIFSGNTCMLHLATDTDPSSLGKHPYRPVITGGNHVRAHALGLAVAPYGLVYLPPILSAYVGADITAGILAAGLSEQQGVTLFVDIGTNGEMVLAVDGAMAAASTAAGPAFEGMNITCGMRAGRGAIERFYVEADGAVTIKTIEEAAPAGICGSGLLDIAGELVACGVIDKRGRFVRPDRSTLPEALRERVIACEGKPAFRIAGDIVLTQKDVRQIQLAKGAIRAGVELLLRSRGVEADQVDRVFIAGSFGYHLQARSLIQIGLLPEVFDGKIEFLGNTSKTGGQALLLNGDLRRQLEALVPSVEVIELADYGDFDQVFVGCLGF</sequence>
<dbReference type="Pfam" id="PF00111">
    <property type="entry name" value="Fer2"/>
    <property type="match status" value="1"/>
</dbReference>
<accession>A0A845LAI4</accession>
<dbReference type="InterPro" id="IPR042259">
    <property type="entry name" value="Raco-like_middle_sf"/>
</dbReference>
<proteinExistence type="predicted"/>
<dbReference type="Proteomes" id="UP000471031">
    <property type="component" value="Unassembled WGS sequence"/>
</dbReference>
<dbReference type="Pfam" id="PF17651">
    <property type="entry name" value="Raco_middle"/>
    <property type="match status" value="1"/>
</dbReference>
<reference evidence="2 3" key="1">
    <citation type="submission" date="2020-01" db="EMBL/GenBank/DDBJ databases">
        <title>Whole genome sequence of Heliobacterium gestii DSM 11169.</title>
        <authorList>
            <person name="Kyndt J.A."/>
            <person name="Meyer T.E."/>
        </authorList>
    </citation>
    <scope>NUCLEOTIDE SEQUENCE [LARGE SCALE GENOMIC DNA]</scope>
    <source>
        <strain evidence="2 3">DSM 11169</strain>
    </source>
</reference>
<dbReference type="EMBL" id="WXEX01000004">
    <property type="protein sequence ID" value="MZP42581.1"/>
    <property type="molecule type" value="Genomic_DNA"/>
</dbReference>
<name>A0A845LAI4_HELGE</name>
<dbReference type="AlphaFoldDB" id="A0A845LAI4"/>
<gene>
    <name evidence="2" type="ORF">GTO89_05960</name>
</gene>
<dbReference type="InterPro" id="IPR036010">
    <property type="entry name" value="2Fe-2S_ferredoxin-like_sf"/>
</dbReference>
<evidence type="ECO:0000313" key="2">
    <source>
        <dbReference type="EMBL" id="MZP42581.1"/>
    </source>
</evidence>
<dbReference type="Pfam" id="PF14574">
    <property type="entry name" value="RACo_C_ter"/>
    <property type="match status" value="1"/>
</dbReference>
<dbReference type="InterPro" id="IPR052911">
    <property type="entry name" value="Corrinoid_activation_enz"/>
</dbReference>
<protein>
    <submittedName>
        <fullName evidence="2">DUF4445 domain-containing protein</fullName>
    </submittedName>
</protein>
<evidence type="ECO:0000259" key="1">
    <source>
        <dbReference type="PROSITE" id="PS51085"/>
    </source>
</evidence>
<feature type="domain" description="2Fe-2S ferredoxin-type" evidence="1">
    <location>
        <begin position="2"/>
        <end position="94"/>
    </location>
</feature>
<dbReference type="InterPro" id="IPR027980">
    <property type="entry name" value="RACo_C"/>
</dbReference>
<dbReference type="PANTHER" id="PTHR42895">
    <property type="entry name" value="IRON-SULFUR CLUSTER-BINDING PROTEIN-RELATED"/>
    <property type="match status" value="1"/>
</dbReference>